<evidence type="ECO:0000313" key="8">
    <source>
        <dbReference type="EMBL" id="KAG9338150.1"/>
    </source>
</evidence>
<keyword evidence="5" id="KW-0175">Coiled coil</keyword>
<reference evidence="8" key="1">
    <citation type="thesis" date="2021" institute="BYU ScholarsArchive" country="Provo, UT, USA">
        <title>Applications of and Algorithms for Genome Assembly and Genomic Analyses with an Emphasis on Marine Teleosts.</title>
        <authorList>
            <person name="Pickett B.D."/>
        </authorList>
    </citation>
    <scope>NUCLEOTIDE SEQUENCE</scope>
    <source>
        <strain evidence="8">HI-2016</strain>
    </source>
</reference>
<feature type="transmembrane region" description="Helical" evidence="6">
    <location>
        <begin position="318"/>
        <end position="339"/>
    </location>
</feature>
<dbReference type="OrthoDB" id="9947082at2759"/>
<dbReference type="GO" id="GO:0016020">
    <property type="term" value="C:membrane"/>
    <property type="evidence" value="ECO:0007669"/>
    <property type="project" value="UniProtKB-SubCell"/>
</dbReference>
<feature type="transmembrane region" description="Helical" evidence="6">
    <location>
        <begin position="69"/>
        <end position="91"/>
    </location>
</feature>
<evidence type="ECO:0000259" key="7">
    <source>
        <dbReference type="Pfam" id="PF07782"/>
    </source>
</evidence>
<name>A0A8T2NFT3_9TELE</name>
<dbReference type="AlphaFoldDB" id="A0A8T2NFT3"/>
<evidence type="ECO:0000256" key="2">
    <source>
        <dbReference type="ARBA" id="ARBA00022692"/>
    </source>
</evidence>
<evidence type="ECO:0000256" key="4">
    <source>
        <dbReference type="ARBA" id="ARBA00023136"/>
    </source>
</evidence>
<evidence type="ECO:0000256" key="6">
    <source>
        <dbReference type="SAM" id="Phobius"/>
    </source>
</evidence>
<feature type="transmembrane region" description="Helical" evidence="6">
    <location>
        <begin position="39"/>
        <end position="63"/>
    </location>
</feature>
<dbReference type="Proteomes" id="UP000824540">
    <property type="component" value="Unassembled WGS sequence"/>
</dbReference>
<dbReference type="PANTHER" id="PTHR21041:SF3">
    <property type="entry name" value="OSTEOCLAST STIMULATORY TRANSMEMBRANE PROTEIN"/>
    <property type="match status" value="1"/>
</dbReference>
<keyword evidence="3 6" id="KW-1133">Transmembrane helix</keyword>
<feature type="domain" description="Dendritic cell-specific transmembrane protein-like" evidence="7">
    <location>
        <begin position="299"/>
        <end position="362"/>
    </location>
</feature>
<comment type="subcellular location">
    <subcellularLocation>
        <location evidence="1">Membrane</location>
        <topology evidence="1">Multi-pass membrane protein</topology>
    </subcellularLocation>
</comment>
<organism evidence="8 9">
    <name type="scientific">Albula glossodonta</name>
    <name type="common">roundjaw bonefish</name>
    <dbReference type="NCBI Taxonomy" id="121402"/>
    <lineage>
        <taxon>Eukaryota</taxon>
        <taxon>Metazoa</taxon>
        <taxon>Chordata</taxon>
        <taxon>Craniata</taxon>
        <taxon>Vertebrata</taxon>
        <taxon>Euteleostomi</taxon>
        <taxon>Actinopterygii</taxon>
        <taxon>Neopterygii</taxon>
        <taxon>Teleostei</taxon>
        <taxon>Albuliformes</taxon>
        <taxon>Albulidae</taxon>
        <taxon>Albula</taxon>
    </lineage>
</organism>
<feature type="coiled-coil region" evidence="5">
    <location>
        <begin position="183"/>
        <end position="214"/>
    </location>
</feature>
<dbReference type="EMBL" id="JAFBMS010000072">
    <property type="protein sequence ID" value="KAG9338150.1"/>
    <property type="molecule type" value="Genomic_DNA"/>
</dbReference>
<proteinExistence type="predicted"/>
<keyword evidence="4 6" id="KW-0472">Membrane</keyword>
<dbReference type="InterPro" id="IPR051856">
    <property type="entry name" value="CSR-E3_Ligase_Protein"/>
</dbReference>
<keyword evidence="2 6" id="KW-0812">Transmembrane</keyword>
<sequence>MQGGKKESLMSPSVNESKMELNIIRDVYCKPRPRNSKELAGLFFLCFSIVVSTGGLLYCWMAFTLKYDPSLSIIVAVVWVAILAPALVLVHPFRCAFTIIIPSLGTKQGRKILLSVALTMLVASCIPSMVNNIKVVGEMIKCSTVVTAEEIVRSQTMVKSALSDMRETLKSVPQLLDISSQLHLQNSADIKELKRKLKEASDELVEDIDSKQNIVESTTDDTKKVIAMVFILALFGGSARYVIGYLTDPRYDNLYLTHRLMELLKAKGVYVDGPYGDVVAFFKGERDKTITMQRTYPFTIPILPSQCVPTLQPPDSSLLVKVGALYLTAFIMLLGEVYARRIRRKICASFYRDREEERIQYLLVKVLEKRENDRRSKR</sequence>
<dbReference type="Pfam" id="PF07782">
    <property type="entry name" value="DC_STAMP"/>
    <property type="match status" value="1"/>
</dbReference>
<evidence type="ECO:0000256" key="5">
    <source>
        <dbReference type="SAM" id="Coils"/>
    </source>
</evidence>
<evidence type="ECO:0000313" key="9">
    <source>
        <dbReference type="Proteomes" id="UP000824540"/>
    </source>
</evidence>
<evidence type="ECO:0000256" key="1">
    <source>
        <dbReference type="ARBA" id="ARBA00004141"/>
    </source>
</evidence>
<evidence type="ECO:0000256" key="3">
    <source>
        <dbReference type="ARBA" id="ARBA00022989"/>
    </source>
</evidence>
<gene>
    <name evidence="8" type="ORF">JZ751_027018</name>
</gene>
<protein>
    <recommendedName>
        <fullName evidence="7">Dendritic cell-specific transmembrane protein-like domain-containing protein</fullName>
    </recommendedName>
</protein>
<accession>A0A8T2NFT3</accession>
<dbReference type="InterPro" id="IPR012858">
    <property type="entry name" value="DC_STAMP-like"/>
</dbReference>
<dbReference type="PANTHER" id="PTHR21041">
    <property type="entry name" value="DENDRITIC CELL-SPECIFIC TRANSMEMBRANE PROTEIN"/>
    <property type="match status" value="1"/>
</dbReference>
<keyword evidence="9" id="KW-1185">Reference proteome</keyword>
<comment type="caution">
    <text evidence="8">The sequence shown here is derived from an EMBL/GenBank/DDBJ whole genome shotgun (WGS) entry which is preliminary data.</text>
</comment>